<comment type="caution">
    <text evidence="1">The sequence shown here is derived from an EMBL/GenBank/DDBJ whole genome shotgun (WGS) entry which is preliminary data.</text>
</comment>
<sequence>MPKPRVLVDSCVIIEACRTKVWKALTNHFDVETVECCVVECCTGDIFVPGRVPLNSATLRAELAMVHPVDDDMLAAVGIDFHDLPAMDPGEFHLLAWLHANPGQAVMTVLSTADRAAIRGTHVMNLMDRVTSLEELAKQAHVGRNQLDKLQGHFMENWLSQVRMQLRTGVL</sequence>
<evidence type="ECO:0008006" key="3">
    <source>
        <dbReference type="Google" id="ProtNLM"/>
    </source>
</evidence>
<name>A0A4V2VNS6_ROSSA</name>
<evidence type="ECO:0000313" key="2">
    <source>
        <dbReference type="Proteomes" id="UP000295110"/>
    </source>
</evidence>
<proteinExistence type="predicted"/>
<dbReference type="OrthoDB" id="8561189at2"/>
<dbReference type="AlphaFoldDB" id="A0A4V2VNS6"/>
<evidence type="ECO:0000313" key="1">
    <source>
        <dbReference type="EMBL" id="TCU84477.1"/>
    </source>
</evidence>
<protein>
    <recommendedName>
        <fullName evidence="3">PIN domain-containing protein</fullName>
    </recommendedName>
</protein>
<gene>
    <name evidence="1" type="ORF">EV671_105323</name>
</gene>
<dbReference type="RefSeq" id="WP_132576554.1">
    <property type="nucleotide sequence ID" value="NZ_CBCSGL010000097.1"/>
</dbReference>
<reference evidence="1 2" key="1">
    <citation type="submission" date="2019-03" db="EMBL/GenBank/DDBJ databases">
        <title>Genomic Encyclopedia of Type Strains, Phase IV (KMG-IV): sequencing the most valuable type-strain genomes for metagenomic binning, comparative biology and taxonomic classification.</title>
        <authorList>
            <person name="Goeker M."/>
        </authorList>
    </citation>
    <scope>NUCLEOTIDE SEQUENCE [LARGE SCALE GENOMIC DNA]</scope>
    <source>
        <strain evidence="1 2">DSM 654</strain>
    </source>
</reference>
<accession>A0A4V2VNS6</accession>
<organism evidence="1 2">
    <name type="scientific">Roseateles saccharophilus</name>
    <name type="common">Pseudomonas saccharophila</name>
    <dbReference type="NCBI Taxonomy" id="304"/>
    <lineage>
        <taxon>Bacteria</taxon>
        <taxon>Pseudomonadati</taxon>
        <taxon>Pseudomonadota</taxon>
        <taxon>Betaproteobacteria</taxon>
        <taxon>Burkholderiales</taxon>
        <taxon>Sphaerotilaceae</taxon>
        <taxon>Roseateles</taxon>
    </lineage>
</organism>
<keyword evidence="2" id="KW-1185">Reference proteome</keyword>
<dbReference type="Proteomes" id="UP000295110">
    <property type="component" value="Unassembled WGS sequence"/>
</dbReference>
<dbReference type="EMBL" id="SMBU01000053">
    <property type="protein sequence ID" value="TCU84477.1"/>
    <property type="molecule type" value="Genomic_DNA"/>
</dbReference>